<dbReference type="Proteomes" id="UP000244810">
    <property type="component" value="Unassembled WGS sequence"/>
</dbReference>
<gene>
    <name evidence="1" type="ORF">DDE23_05445</name>
</gene>
<name>A0A2T7UV86_9RHOB</name>
<reference evidence="1 2" key="1">
    <citation type="journal article" date="2011" name="Syst. Appl. Microbiol.">
        <title>Defluviimonas denitrificans gen. nov., sp. nov., and Pararhodobacter aggregans gen. nov., sp. nov., non-phototrophic Rhodobacteraceae from the biofilter of a marine aquaculture.</title>
        <authorList>
            <person name="Foesel B.U."/>
            <person name="Drake H.L."/>
            <person name="Schramm A."/>
        </authorList>
    </citation>
    <scope>NUCLEOTIDE SEQUENCE [LARGE SCALE GENOMIC DNA]</scope>
    <source>
        <strain evidence="1 2">D1-19</strain>
    </source>
</reference>
<evidence type="ECO:0000313" key="1">
    <source>
        <dbReference type="EMBL" id="PVE48501.1"/>
    </source>
</evidence>
<dbReference type="EMBL" id="QDDR01000002">
    <property type="protein sequence ID" value="PVE48501.1"/>
    <property type="molecule type" value="Genomic_DNA"/>
</dbReference>
<protein>
    <recommendedName>
        <fullName evidence="3">DUF1127 domain-containing protein</fullName>
    </recommendedName>
</protein>
<organism evidence="1 2">
    <name type="scientific">Pararhodobacter aggregans</name>
    <dbReference type="NCBI Taxonomy" id="404875"/>
    <lineage>
        <taxon>Bacteria</taxon>
        <taxon>Pseudomonadati</taxon>
        <taxon>Pseudomonadota</taxon>
        <taxon>Alphaproteobacteria</taxon>
        <taxon>Rhodobacterales</taxon>
        <taxon>Paracoccaceae</taxon>
        <taxon>Pararhodobacter</taxon>
    </lineage>
</organism>
<accession>A0A2T7UV86</accession>
<sequence>MQSLTQTRPFLAAPGRPFVLRLLDRIAAADAAYRQKVALRGMGAERLADMGLTEADVEAAFRR</sequence>
<keyword evidence="2" id="KW-1185">Reference proteome</keyword>
<dbReference type="RefSeq" id="WP_107750611.1">
    <property type="nucleotide sequence ID" value="NZ_QBKF01000002.1"/>
</dbReference>
<evidence type="ECO:0008006" key="3">
    <source>
        <dbReference type="Google" id="ProtNLM"/>
    </source>
</evidence>
<dbReference type="AlphaFoldDB" id="A0A2T7UV86"/>
<evidence type="ECO:0000313" key="2">
    <source>
        <dbReference type="Proteomes" id="UP000244810"/>
    </source>
</evidence>
<proteinExistence type="predicted"/>
<comment type="caution">
    <text evidence="1">The sequence shown here is derived from an EMBL/GenBank/DDBJ whole genome shotgun (WGS) entry which is preliminary data.</text>
</comment>